<keyword evidence="2" id="KW-1185">Reference proteome</keyword>
<sequence length="101" mass="12055">MRELISTCEDILSRLLGWKSKKIESVPDPVKIYFVITVVRILVDQRIDFNFVEKIFKYYIDTTTKFQANLQILFNICKQSNEYKASRRFDLPNEPKKSWMA</sequence>
<dbReference type="Proteomes" id="UP000031668">
    <property type="component" value="Unassembled WGS sequence"/>
</dbReference>
<organism evidence="1 2">
    <name type="scientific">Thelohanellus kitauei</name>
    <name type="common">Myxosporean</name>
    <dbReference type="NCBI Taxonomy" id="669202"/>
    <lineage>
        <taxon>Eukaryota</taxon>
        <taxon>Metazoa</taxon>
        <taxon>Cnidaria</taxon>
        <taxon>Myxozoa</taxon>
        <taxon>Myxosporea</taxon>
        <taxon>Bivalvulida</taxon>
        <taxon>Platysporina</taxon>
        <taxon>Myxobolidae</taxon>
        <taxon>Thelohanellus</taxon>
    </lineage>
</organism>
<evidence type="ECO:0000313" key="2">
    <source>
        <dbReference type="Proteomes" id="UP000031668"/>
    </source>
</evidence>
<protein>
    <submittedName>
        <fullName evidence="1">Uncharacterized protein</fullName>
    </submittedName>
</protein>
<gene>
    <name evidence="1" type="ORF">RF11_00684</name>
</gene>
<reference evidence="1 2" key="1">
    <citation type="journal article" date="2014" name="Genome Biol. Evol.">
        <title>The genome of the myxosporean Thelohanellus kitauei shows adaptations to nutrient acquisition within its fish host.</title>
        <authorList>
            <person name="Yang Y."/>
            <person name="Xiong J."/>
            <person name="Zhou Z."/>
            <person name="Huo F."/>
            <person name="Miao W."/>
            <person name="Ran C."/>
            <person name="Liu Y."/>
            <person name="Zhang J."/>
            <person name="Feng J."/>
            <person name="Wang M."/>
            <person name="Wang M."/>
            <person name="Wang L."/>
            <person name="Yao B."/>
        </authorList>
    </citation>
    <scope>NUCLEOTIDE SEQUENCE [LARGE SCALE GENOMIC DNA]</scope>
    <source>
        <strain evidence="1">Wuqing</strain>
    </source>
</reference>
<evidence type="ECO:0000313" key="1">
    <source>
        <dbReference type="EMBL" id="KII72375.1"/>
    </source>
</evidence>
<dbReference type="EMBL" id="JWZT01001258">
    <property type="protein sequence ID" value="KII72375.1"/>
    <property type="molecule type" value="Genomic_DNA"/>
</dbReference>
<dbReference type="AlphaFoldDB" id="A0A0C2N7Q0"/>
<name>A0A0C2N7Q0_THEKT</name>
<accession>A0A0C2N7Q0</accession>
<proteinExistence type="predicted"/>
<comment type="caution">
    <text evidence="1">The sequence shown here is derived from an EMBL/GenBank/DDBJ whole genome shotgun (WGS) entry which is preliminary data.</text>
</comment>